<sequence>MRNQIATVALALILGMATISPAQAQEICLPELNPQDSAQNCGGDPGGGGGGGTPGYVLQGVIQNEGYTTEGAVPGGKRLKIRAYSRLADASNDRVDAHYINVRCNAYDPYGPGYTSDYDEENNGALVDVKFASNSVQGEFRTIRVVCTHHARFGFLTYDTTSSAEIVVPH</sequence>
<reference evidence="1 2" key="1">
    <citation type="submission" date="2015-11" db="EMBL/GenBank/DDBJ databases">
        <title>Genome sequences of Lysobacter enzymogenes strain C3 and Lysobacter antibioticus ATCC 29479.</title>
        <authorList>
            <person name="Kobayashi D.Y."/>
        </authorList>
    </citation>
    <scope>NUCLEOTIDE SEQUENCE [LARGE SCALE GENOMIC DNA]</scope>
    <source>
        <strain evidence="1 2">C3</strain>
    </source>
</reference>
<dbReference type="OrthoDB" id="5996970at2"/>
<dbReference type="AlphaFoldDB" id="A0A0S2DMF2"/>
<dbReference type="KEGG" id="lez:GLE_3994"/>
<gene>
    <name evidence="1" type="ORF">GLE_3994</name>
</gene>
<dbReference type="PATRIC" id="fig|69.6.peg.3931"/>
<organism evidence="1 2">
    <name type="scientific">Lysobacter enzymogenes</name>
    <dbReference type="NCBI Taxonomy" id="69"/>
    <lineage>
        <taxon>Bacteria</taxon>
        <taxon>Pseudomonadati</taxon>
        <taxon>Pseudomonadota</taxon>
        <taxon>Gammaproteobacteria</taxon>
        <taxon>Lysobacterales</taxon>
        <taxon>Lysobacteraceae</taxon>
        <taxon>Lysobacter</taxon>
    </lineage>
</organism>
<accession>A0A0S2DMF2</accession>
<dbReference type="EMBL" id="CP013140">
    <property type="protein sequence ID" value="ALN59336.1"/>
    <property type="molecule type" value="Genomic_DNA"/>
</dbReference>
<evidence type="ECO:0000313" key="2">
    <source>
        <dbReference type="Proteomes" id="UP000061569"/>
    </source>
</evidence>
<protein>
    <submittedName>
        <fullName evidence="1">Uncharacterized protein</fullName>
    </submittedName>
</protein>
<evidence type="ECO:0000313" key="1">
    <source>
        <dbReference type="EMBL" id="ALN59336.1"/>
    </source>
</evidence>
<dbReference type="Proteomes" id="UP000061569">
    <property type="component" value="Chromosome"/>
</dbReference>
<proteinExistence type="predicted"/>
<name>A0A0S2DMF2_LYSEN</name>